<comment type="caution">
    <text evidence="1">The sequence shown here is derived from an EMBL/GenBank/DDBJ whole genome shotgun (WGS) entry which is preliminary data.</text>
</comment>
<reference evidence="1 2" key="1">
    <citation type="submission" date="2013-11" db="EMBL/GenBank/DDBJ databases">
        <title>The Genome Sequence of Phytophthora parasitica P1976.</title>
        <authorList>
            <consortium name="The Broad Institute Genomics Platform"/>
            <person name="Russ C."/>
            <person name="Tyler B."/>
            <person name="Panabieres F."/>
            <person name="Shan W."/>
            <person name="Tripathy S."/>
            <person name="Grunwald N."/>
            <person name="Machado M."/>
            <person name="Johnson C.S."/>
            <person name="Walker B."/>
            <person name="Young S."/>
            <person name="Zeng Q."/>
            <person name="Gargeya S."/>
            <person name="Fitzgerald M."/>
            <person name="Haas B."/>
            <person name="Abouelleil A."/>
            <person name="Allen A.W."/>
            <person name="Alvarado L."/>
            <person name="Arachchi H.M."/>
            <person name="Berlin A.M."/>
            <person name="Chapman S.B."/>
            <person name="Gainer-Dewar J."/>
            <person name="Goldberg J."/>
            <person name="Griggs A."/>
            <person name="Gujja S."/>
            <person name="Hansen M."/>
            <person name="Howarth C."/>
            <person name="Imamovic A."/>
            <person name="Ireland A."/>
            <person name="Larimer J."/>
            <person name="McCowan C."/>
            <person name="Murphy C."/>
            <person name="Pearson M."/>
            <person name="Poon T.W."/>
            <person name="Priest M."/>
            <person name="Roberts A."/>
            <person name="Saif S."/>
            <person name="Shea T."/>
            <person name="Sisk P."/>
            <person name="Sykes S."/>
            <person name="Wortman J."/>
            <person name="Nusbaum C."/>
            <person name="Birren B."/>
        </authorList>
    </citation>
    <scope>NUCLEOTIDE SEQUENCE [LARGE SCALE GENOMIC DNA]</scope>
    <source>
        <strain evidence="1 2">P1976</strain>
    </source>
</reference>
<evidence type="ECO:0000313" key="1">
    <source>
        <dbReference type="EMBL" id="ETO59116.1"/>
    </source>
</evidence>
<evidence type="ECO:0000313" key="2">
    <source>
        <dbReference type="Proteomes" id="UP000028582"/>
    </source>
</evidence>
<dbReference type="Gene3D" id="2.170.270.10">
    <property type="entry name" value="SET domain"/>
    <property type="match status" value="1"/>
</dbReference>
<dbReference type="EMBL" id="ANJA01004385">
    <property type="protein sequence ID" value="ETO59116.1"/>
    <property type="molecule type" value="Genomic_DNA"/>
</dbReference>
<sequence length="276" mass="30230">MEPVPFRDYVTEISENIVQEGLYFVDAGDVDPCLCVGDCFAHCCRNADTAFYCTPDICRLDTLCSDAPRTHPGLRIYNTRRLGLGVYTTQKLCAGEIVAEYCGKMQALLFGGCMLPECDPILCGLQFLVPGRRTQESGHRTLNIAMVGLSAAQLPPMKLYTGDTIAYHTQMYVAGDPRSYRTAIVTHVDDSPGEAYTPIYVSTDAMIPPTMMVNKVLNRAGEEVKCHWRELRTNQLVLGEFQAPSDRTRFAESVQNIITAAFTGAFTGASGTGPAT</sequence>
<accession>A0A080YXK5</accession>
<dbReference type="InterPro" id="IPR046341">
    <property type="entry name" value="SET_dom_sf"/>
</dbReference>
<organism evidence="1 2">
    <name type="scientific">Phytophthora nicotianae P1976</name>
    <dbReference type="NCBI Taxonomy" id="1317066"/>
    <lineage>
        <taxon>Eukaryota</taxon>
        <taxon>Sar</taxon>
        <taxon>Stramenopiles</taxon>
        <taxon>Oomycota</taxon>
        <taxon>Peronosporomycetes</taxon>
        <taxon>Peronosporales</taxon>
        <taxon>Peronosporaceae</taxon>
        <taxon>Phytophthora</taxon>
    </lineage>
</organism>
<gene>
    <name evidence="1" type="ORF">F444_22509</name>
</gene>
<name>A0A080YXK5_PHYNI</name>
<proteinExistence type="predicted"/>
<protein>
    <recommendedName>
        <fullName evidence="3">SET domain-containing protein</fullName>
    </recommendedName>
</protein>
<evidence type="ECO:0008006" key="3">
    <source>
        <dbReference type="Google" id="ProtNLM"/>
    </source>
</evidence>
<dbReference type="Proteomes" id="UP000028582">
    <property type="component" value="Unassembled WGS sequence"/>
</dbReference>
<dbReference type="OrthoDB" id="122383at2759"/>
<dbReference type="AlphaFoldDB" id="A0A080YXK5"/>
<dbReference type="SUPFAM" id="SSF82199">
    <property type="entry name" value="SET domain"/>
    <property type="match status" value="1"/>
</dbReference>